<dbReference type="AlphaFoldDB" id="A0A6V7WIQ3"/>
<dbReference type="EMBL" id="CAJEWN010000610">
    <property type="protein sequence ID" value="CAD2186879.1"/>
    <property type="molecule type" value="Genomic_DNA"/>
</dbReference>
<comment type="caution">
    <text evidence="2">The sequence shown here is derived from an EMBL/GenBank/DDBJ whole genome shotgun (WGS) entry which is preliminary data.</text>
</comment>
<proteinExistence type="predicted"/>
<evidence type="ECO:0000313" key="2">
    <source>
        <dbReference type="EMBL" id="CAD2186879.1"/>
    </source>
</evidence>
<evidence type="ECO:0000313" key="3">
    <source>
        <dbReference type="Proteomes" id="UP000580250"/>
    </source>
</evidence>
<accession>A0A6V7WIQ3</accession>
<organism evidence="2 3">
    <name type="scientific">Meloidogyne enterolobii</name>
    <name type="common">Root-knot nematode worm</name>
    <name type="synonym">Meloidogyne mayaguensis</name>
    <dbReference type="NCBI Taxonomy" id="390850"/>
    <lineage>
        <taxon>Eukaryota</taxon>
        <taxon>Metazoa</taxon>
        <taxon>Ecdysozoa</taxon>
        <taxon>Nematoda</taxon>
        <taxon>Chromadorea</taxon>
        <taxon>Rhabditida</taxon>
        <taxon>Tylenchina</taxon>
        <taxon>Tylenchomorpha</taxon>
        <taxon>Tylenchoidea</taxon>
        <taxon>Meloidogynidae</taxon>
        <taxon>Meloidogyninae</taxon>
        <taxon>Meloidogyne</taxon>
    </lineage>
</organism>
<sequence length="260" mass="29187">MENKTKTIPIELLVDIFKAASNLSFNEFQNCQTTYNHHINNKLGMENKILATKYLRKYWYKFARNLLTCSSLVNLFVGENFKKIKQALLTDMSSELTLEKAKTIIEKLTSDLDQSTMLNAKIVVDLEEARNFIEKLTKDLPGPSGEMTKQQKYKKCKFCNKNFKKEELGLHLFLVHKEGAPTSSGGQGESSSSIGTLGQKRSASRSASLSPSKKKRCSPCNTTITIKNFNQHLQTPKHKKMARLAGVTDEAGGSSLQENK</sequence>
<feature type="compositionally biased region" description="Polar residues" evidence="1">
    <location>
        <begin position="219"/>
        <end position="234"/>
    </location>
</feature>
<evidence type="ECO:0000256" key="1">
    <source>
        <dbReference type="SAM" id="MobiDB-lite"/>
    </source>
</evidence>
<feature type="region of interest" description="Disordered" evidence="1">
    <location>
        <begin position="180"/>
        <end position="260"/>
    </location>
</feature>
<dbReference type="OrthoDB" id="5909586at2759"/>
<protein>
    <submittedName>
        <fullName evidence="2">Uncharacterized protein</fullName>
    </submittedName>
</protein>
<feature type="compositionally biased region" description="Low complexity" evidence="1">
    <location>
        <begin position="189"/>
        <end position="211"/>
    </location>
</feature>
<name>A0A6V7WIQ3_MELEN</name>
<gene>
    <name evidence="2" type="ORF">MENT_LOCUS39417</name>
</gene>
<dbReference type="Proteomes" id="UP000580250">
    <property type="component" value="Unassembled WGS sequence"/>
</dbReference>
<reference evidence="2 3" key="1">
    <citation type="submission" date="2020-08" db="EMBL/GenBank/DDBJ databases">
        <authorList>
            <person name="Koutsovoulos G."/>
            <person name="Danchin GJ E."/>
        </authorList>
    </citation>
    <scope>NUCLEOTIDE SEQUENCE [LARGE SCALE GENOMIC DNA]</scope>
</reference>